<reference evidence="1" key="1">
    <citation type="journal article" date="2016" name="Proc. Natl. Acad. Sci. U.S.A.">
        <title>Lipid metabolic changes in an early divergent fungus govern the establishment of a mutualistic symbiosis with endobacteria.</title>
        <authorList>
            <person name="Lastovetsky O.A."/>
            <person name="Gaspar M.L."/>
            <person name="Mondo S.J."/>
            <person name="LaButti K.M."/>
            <person name="Sandor L."/>
            <person name="Grigoriev I.V."/>
            <person name="Henry S.A."/>
            <person name="Pawlowska T.E."/>
        </authorList>
    </citation>
    <scope>NUCLEOTIDE SEQUENCE [LARGE SCALE GENOMIC DNA]</scope>
    <source>
        <strain evidence="1">ATCC 52814</strain>
    </source>
</reference>
<dbReference type="VEuPathDB" id="FungiDB:BCV72DRAFT_231849"/>
<organism evidence="1">
    <name type="scientific">Rhizopus microsporus var. microsporus</name>
    <dbReference type="NCBI Taxonomy" id="86635"/>
    <lineage>
        <taxon>Eukaryota</taxon>
        <taxon>Fungi</taxon>
        <taxon>Fungi incertae sedis</taxon>
        <taxon>Mucoromycota</taxon>
        <taxon>Mucoromycotina</taxon>
        <taxon>Mucoromycetes</taxon>
        <taxon>Mucorales</taxon>
        <taxon>Mucorineae</taxon>
        <taxon>Rhizopodaceae</taxon>
        <taxon>Rhizopus</taxon>
    </lineage>
</organism>
<gene>
    <name evidence="1" type="ORF">BCV72DRAFT_231849</name>
</gene>
<dbReference type="OrthoDB" id="2319746at2759"/>
<dbReference type="AlphaFoldDB" id="A0A1X0QWV4"/>
<proteinExistence type="predicted"/>
<sequence length="162" mass="18694">MNFSCGCLFDKSVKEPHFKKSKYFEDLSASFAINAKNEQLGAHYSWLVQMHKPILKQQPIYVEATFENPSDPQSPIHVPGVQLVHDTFEHPRYYFLSPALPSLDCKLYDVKLTAYTDKSKRQAIATHENQILSRINTDTCAKAEFMERMAQASKYAEWETKQ</sequence>
<dbReference type="Proteomes" id="UP000242414">
    <property type="component" value="Unassembled WGS sequence"/>
</dbReference>
<protein>
    <submittedName>
        <fullName evidence="1">Uncharacterized protein</fullName>
    </submittedName>
</protein>
<name>A0A1X0QWV4_RHIZD</name>
<dbReference type="EMBL" id="KV921977">
    <property type="protein sequence ID" value="ORE04232.1"/>
    <property type="molecule type" value="Genomic_DNA"/>
</dbReference>
<evidence type="ECO:0000313" key="1">
    <source>
        <dbReference type="EMBL" id="ORE04232.1"/>
    </source>
</evidence>
<accession>A0A1X0QWV4</accession>